<dbReference type="InterPro" id="IPR001830">
    <property type="entry name" value="Glyco_trans_20"/>
</dbReference>
<dbReference type="GO" id="GO:0005829">
    <property type="term" value="C:cytosol"/>
    <property type="evidence" value="ECO:0007669"/>
    <property type="project" value="TreeGrafter"/>
</dbReference>
<evidence type="ECO:0000313" key="1">
    <source>
        <dbReference type="EMBL" id="GAI89568.1"/>
    </source>
</evidence>
<dbReference type="Gene3D" id="3.40.50.2000">
    <property type="entry name" value="Glycogen Phosphorylase B"/>
    <property type="match status" value="1"/>
</dbReference>
<dbReference type="SUPFAM" id="SSF53756">
    <property type="entry name" value="UDP-Glycosyltransferase/glycogen phosphorylase"/>
    <property type="match status" value="1"/>
</dbReference>
<dbReference type="PANTHER" id="PTHR10788">
    <property type="entry name" value="TREHALOSE-6-PHOSPHATE SYNTHASE"/>
    <property type="match status" value="1"/>
</dbReference>
<dbReference type="GO" id="GO:0005992">
    <property type="term" value="P:trehalose biosynthetic process"/>
    <property type="evidence" value="ECO:0007669"/>
    <property type="project" value="InterPro"/>
</dbReference>
<gene>
    <name evidence="1" type="ORF">S12H4_36190</name>
</gene>
<dbReference type="Pfam" id="PF00982">
    <property type="entry name" value="Glyco_transf_20"/>
    <property type="match status" value="1"/>
</dbReference>
<accession>X1S9E5</accession>
<dbReference type="EMBL" id="BARW01021560">
    <property type="protein sequence ID" value="GAI89568.1"/>
    <property type="molecule type" value="Genomic_DNA"/>
</dbReference>
<organism evidence="1">
    <name type="scientific">marine sediment metagenome</name>
    <dbReference type="NCBI Taxonomy" id="412755"/>
    <lineage>
        <taxon>unclassified sequences</taxon>
        <taxon>metagenomes</taxon>
        <taxon>ecological metagenomes</taxon>
    </lineage>
</organism>
<dbReference type="GO" id="GO:0003825">
    <property type="term" value="F:alpha,alpha-trehalose-phosphate synthase (UDP-forming) activity"/>
    <property type="evidence" value="ECO:0007669"/>
    <property type="project" value="TreeGrafter"/>
</dbReference>
<sequence length="110" mass="12021">LKDGMNLIAKEYCAANIDESGVLILSEFAGAASQLRGHALLVNPYDVEGVANAIHSACSMKTDERRRRMKGLRQAIAKRDIFRWANAFLTAANVDETSFLNPRSTRPVGG</sequence>
<comment type="caution">
    <text evidence="1">The sequence shown here is derived from an EMBL/GenBank/DDBJ whole genome shotgun (WGS) entry which is preliminary data.</text>
</comment>
<dbReference type="AlphaFoldDB" id="X1S9E5"/>
<feature type="non-terminal residue" evidence="1">
    <location>
        <position position="1"/>
    </location>
</feature>
<reference evidence="1" key="1">
    <citation type="journal article" date="2014" name="Front. Microbiol.">
        <title>High frequency of phylogenetically diverse reductive dehalogenase-homologous genes in deep subseafloor sedimentary metagenomes.</title>
        <authorList>
            <person name="Kawai M."/>
            <person name="Futagami T."/>
            <person name="Toyoda A."/>
            <person name="Takaki Y."/>
            <person name="Nishi S."/>
            <person name="Hori S."/>
            <person name="Arai W."/>
            <person name="Tsubouchi T."/>
            <person name="Morono Y."/>
            <person name="Uchiyama I."/>
            <person name="Ito T."/>
            <person name="Fujiyama A."/>
            <person name="Inagaki F."/>
            <person name="Takami H."/>
        </authorList>
    </citation>
    <scope>NUCLEOTIDE SEQUENCE</scope>
    <source>
        <strain evidence="1">Expedition CK06-06</strain>
    </source>
</reference>
<proteinExistence type="predicted"/>
<name>X1S9E5_9ZZZZ</name>
<protein>
    <submittedName>
        <fullName evidence="1">Uncharacterized protein</fullName>
    </submittedName>
</protein>
<dbReference type="PANTHER" id="PTHR10788:SF106">
    <property type="entry name" value="BCDNA.GH08860"/>
    <property type="match status" value="1"/>
</dbReference>
<dbReference type="GO" id="GO:0004805">
    <property type="term" value="F:trehalose-phosphatase activity"/>
    <property type="evidence" value="ECO:0007669"/>
    <property type="project" value="TreeGrafter"/>
</dbReference>